<feature type="transmembrane region" description="Helical" evidence="6">
    <location>
        <begin position="21"/>
        <end position="45"/>
    </location>
</feature>
<evidence type="ECO:0000313" key="9">
    <source>
        <dbReference type="Proteomes" id="UP000008922"/>
    </source>
</evidence>
<reference evidence="8 9" key="1">
    <citation type="submission" date="2010-12" db="EMBL/GenBank/DDBJ databases">
        <title>Whole genome sequence of Anaerolinea thermophila UNI-1.</title>
        <authorList>
            <person name="Narita-Yamada S."/>
            <person name="Kishi E."/>
            <person name="Watanabe Y."/>
            <person name="Takasaki K."/>
            <person name="Ankai A."/>
            <person name="Oguchi A."/>
            <person name="Fukui S."/>
            <person name="Takahashi M."/>
            <person name="Yashiro I."/>
            <person name="Hosoyama A."/>
            <person name="Sekiguchi Y."/>
            <person name="Hanada S."/>
            <person name="Fujita N."/>
        </authorList>
    </citation>
    <scope>NUCLEOTIDE SEQUENCE [LARGE SCALE GENOMIC DNA]</scope>
    <source>
        <strain evidence="9">DSM 14523 / JCM 11388 / NBRC 100420 / UNI-1</strain>
    </source>
</reference>
<keyword evidence="9" id="KW-1185">Reference proteome</keyword>
<keyword evidence="5 6" id="KW-0472">Membrane</keyword>
<dbReference type="FunCoup" id="E8N3I1">
    <property type="interactions" value="19"/>
</dbReference>
<dbReference type="PANTHER" id="PTHR30294">
    <property type="entry name" value="MEMBRANE COMPONENT OF ABC TRANSPORTER YHHJ-RELATED"/>
    <property type="match status" value="1"/>
</dbReference>
<dbReference type="STRING" id="926569.ANT_09610"/>
<sequence>MSKVWIVFFHEYLRHVKTKRFLFGLLSLPLTILLTSIIAVGAIVVTTDLRPVGAVDQSGLFQNAQPYSEKKEDPLSVEVLPFPNEETARKALDSGEIQGYYVIQPDYLATGKVRAVSQTGLDKSANDAFSKFLLTHLLKNEDPLVRERMLEGSQVSLKSPTEENKYSTRTPFEPFAVLILGMIFFFAINIIGNYLLRALVDEKENRTMEIILTSLSTDQFMIGKILGNLSVGMTQIFFWFAIPILMGVFALTRIPLLRTINIDLTPFWLMMLLAFPAFIMVAALMTLAGATATESREAQQIASLFSLPFMIPFYFLQIFLEHPDSPLSIGLSLFPFTSLIGLPLRALATSIPTWQSVLAIGLMVLSAVGSIWLASRAFRLSMLRYGKKLSLLEIFRSRA</sequence>
<organism evidence="8 9">
    <name type="scientific">Anaerolinea thermophila (strain DSM 14523 / JCM 11388 / NBRC 100420 / UNI-1)</name>
    <dbReference type="NCBI Taxonomy" id="926569"/>
    <lineage>
        <taxon>Bacteria</taxon>
        <taxon>Bacillati</taxon>
        <taxon>Chloroflexota</taxon>
        <taxon>Anaerolineae</taxon>
        <taxon>Anaerolineales</taxon>
        <taxon>Anaerolineaceae</taxon>
        <taxon>Anaerolinea</taxon>
    </lineage>
</organism>
<comment type="subcellular location">
    <subcellularLocation>
        <location evidence="1">Cell membrane</location>
        <topology evidence="1">Multi-pass membrane protein</topology>
    </subcellularLocation>
</comment>
<name>E8N3I1_ANATU</name>
<evidence type="ECO:0000256" key="3">
    <source>
        <dbReference type="ARBA" id="ARBA00022692"/>
    </source>
</evidence>
<keyword evidence="2" id="KW-1003">Cell membrane</keyword>
<dbReference type="InParanoid" id="E8N3I1"/>
<dbReference type="OrthoDB" id="142621at2"/>
<feature type="domain" description="ABC-2 type transporter transmembrane" evidence="7">
    <location>
        <begin position="19"/>
        <end position="375"/>
    </location>
</feature>
<dbReference type="GO" id="GO:0140359">
    <property type="term" value="F:ABC-type transporter activity"/>
    <property type="evidence" value="ECO:0007669"/>
    <property type="project" value="InterPro"/>
</dbReference>
<feature type="transmembrane region" description="Helical" evidence="6">
    <location>
        <begin position="354"/>
        <end position="374"/>
    </location>
</feature>
<feature type="transmembrane region" description="Helical" evidence="6">
    <location>
        <begin position="268"/>
        <end position="289"/>
    </location>
</feature>
<dbReference type="eggNOG" id="COG1668">
    <property type="taxonomic scope" value="Bacteria"/>
</dbReference>
<evidence type="ECO:0000259" key="7">
    <source>
        <dbReference type="Pfam" id="PF12698"/>
    </source>
</evidence>
<keyword evidence="3 6" id="KW-0812">Transmembrane</keyword>
<dbReference type="InterPro" id="IPR051449">
    <property type="entry name" value="ABC-2_transporter_component"/>
</dbReference>
<feature type="transmembrane region" description="Helical" evidence="6">
    <location>
        <begin position="236"/>
        <end position="256"/>
    </location>
</feature>
<dbReference type="Proteomes" id="UP000008922">
    <property type="component" value="Chromosome"/>
</dbReference>
<dbReference type="GO" id="GO:0005886">
    <property type="term" value="C:plasma membrane"/>
    <property type="evidence" value="ECO:0007669"/>
    <property type="project" value="UniProtKB-SubCell"/>
</dbReference>
<dbReference type="InterPro" id="IPR013525">
    <property type="entry name" value="ABC2_TM"/>
</dbReference>
<feature type="transmembrane region" description="Helical" evidence="6">
    <location>
        <begin position="175"/>
        <end position="196"/>
    </location>
</feature>
<dbReference type="EMBL" id="AP012029">
    <property type="protein sequence ID" value="BAJ62995.1"/>
    <property type="molecule type" value="Genomic_DNA"/>
</dbReference>
<evidence type="ECO:0000313" key="8">
    <source>
        <dbReference type="EMBL" id="BAJ62995.1"/>
    </source>
</evidence>
<keyword evidence="4 6" id="KW-1133">Transmembrane helix</keyword>
<evidence type="ECO:0000256" key="4">
    <source>
        <dbReference type="ARBA" id="ARBA00022989"/>
    </source>
</evidence>
<dbReference type="Pfam" id="PF12698">
    <property type="entry name" value="ABC2_membrane_3"/>
    <property type="match status" value="1"/>
</dbReference>
<dbReference type="HOGENOM" id="CLU_046841_0_0_0"/>
<dbReference type="RefSeq" id="WP_013559386.1">
    <property type="nucleotide sequence ID" value="NC_014960.1"/>
</dbReference>
<evidence type="ECO:0000256" key="1">
    <source>
        <dbReference type="ARBA" id="ARBA00004651"/>
    </source>
</evidence>
<dbReference type="KEGG" id="atm:ANT_09610"/>
<accession>E8N3I1</accession>
<dbReference type="AlphaFoldDB" id="E8N3I1"/>
<dbReference type="PANTHER" id="PTHR30294:SF29">
    <property type="entry name" value="MULTIDRUG ABC TRANSPORTER PERMEASE YBHS-RELATED"/>
    <property type="match status" value="1"/>
</dbReference>
<feature type="transmembrane region" description="Helical" evidence="6">
    <location>
        <begin position="301"/>
        <end position="320"/>
    </location>
</feature>
<gene>
    <name evidence="8" type="ordered locus">ANT_09610</name>
</gene>
<protein>
    <submittedName>
        <fullName evidence="8">Molybdenum ABC transporter permease protein</fullName>
    </submittedName>
</protein>
<proteinExistence type="predicted"/>
<evidence type="ECO:0000256" key="2">
    <source>
        <dbReference type="ARBA" id="ARBA00022475"/>
    </source>
</evidence>
<evidence type="ECO:0000256" key="6">
    <source>
        <dbReference type="SAM" id="Phobius"/>
    </source>
</evidence>
<evidence type="ECO:0000256" key="5">
    <source>
        <dbReference type="ARBA" id="ARBA00023136"/>
    </source>
</evidence>